<dbReference type="EMBL" id="BAAASJ010000008">
    <property type="protein sequence ID" value="GAA2622753.1"/>
    <property type="molecule type" value="Genomic_DNA"/>
</dbReference>
<feature type="region of interest" description="Disordered" evidence="1">
    <location>
        <begin position="20"/>
        <end position="56"/>
    </location>
</feature>
<accession>A0ABP6CS80</accession>
<evidence type="ECO:0000313" key="2">
    <source>
        <dbReference type="EMBL" id="GAA2622753.1"/>
    </source>
</evidence>
<evidence type="ECO:0008006" key="4">
    <source>
        <dbReference type="Google" id="ProtNLM"/>
    </source>
</evidence>
<keyword evidence="3" id="KW-1185">Reference proteome</keyword>
<name>A0ABP6CS80_9ACTN</name>
<gene>
    <name evidence="2" type="ORF">GCM10010307_07560</name>
</gene>
<sequence length="86" mass="9538">MRAGGRAPAPRFAAPPCRAPAALYEAAPPRTRKRGRPRTRGDRLPTPAELAERAKKTDWEQAEVDLRGCSGRRLVLVRDALCYQVN</sequence>
<protein>
    <recommendedName>
        <fullName evidence="4">Transposase</fullName>
    </recommendedName>
</protein>
<evidence type="ECO:0000256" key="1">
    <source>
        <dbReference type="SAM" id="MobiDB-lite"/>
    </source>
</evidence>
<organism evidence="2 3">
    <name type="scientific">Streptomyces vastus</name>
    <dbReference type="NCBI Taxonomy" id="285451"/>
    <lineage>
        <taxon>Bacteria</taxon>
        <taxon>Bacillati</taxon>
        <taxon>Actinomycetota</taxon>
        <taxon>Actinomycetes</taxon>
        <taxon>Kitasatosporales</taxon>
        <taxon>Streptomycetaceae</taxon>
        <taxon>Streptomyces</taxon>
    </lineage>
</organism>
<reference evidence="3" key="1">
    <citation type="journal article" date="2019" name="Int. J. Syst. Evol. Microbiol.">
        <title>The Global Catalogue of Microorganisms (GCM) 10K type strain sequencing project: providing services to taxonomists for standard genome sequencing and annotation.</title>
        <authorList>
            <consortium name="The Broad Institute Genomics Platform"/>
            <consortium name="The Broad Institute Genome Sequencing Center for Infectious Disease"/>
            <person name="Wu L."/>
            <person name="Ma J."/>
        </authorList>
    </citation>
    <scope>NUCLEOTIDE SEQUENCE [LARGE SCALE GENOMIC DNA]</scope>
    <source>
        <strain evidence="3">JCM 4524</strain>
    </source>
</reference>
<evidence type="ECO:0000313" key="3">
    <source>
        <dbReference type="Proteomes" id="UP001500151"/>
    </source>
</evidence>
<proteinExistence type="predicted"/>
<dbReference type="RefSeq" id="WP_344387468.1">
    <property type="nucleotide sequence ID" value="NZ_BAAASJ010000008.1"/>
</dbReference>
<dbReference type="Proteomes" id="UP001500151">
    <property type="component" value="Unassembled WGS sequence"/>
</dbReference>
<comment type="caution">
    <text evidence="2">The sequence shown here is derived from an EMBL/GenBank/DDBJ whole genome shotgun (WGS) entry which is preliminary data.</text>
</comment>